<accession>A0A6A4T0M0</accession>
<dbReference type="AlphaFoldDB" id="A0A6A4T0M0"/>
<evidence type="ECO:0000313" key="2">
    <source>
        <dbReference type="EMBL" id="KAF0037848.1"/>
    </source>
</evidence>
<protein>
    <submittedName>
        <fullName evidence="2">Uncharacterized protein</fullName>
    </submittedName>
</protein>
<evidence type="ECO:0000256" key="1">
    <source>
        <dbReference type="SAM" id="MobiDB-lite"/>
    </source>
</evidence>
<sequence length="250" mass="28079">MIPRFHVIVHIEKHICEYCCQIPTGALLNPFRHVRNDLMSYPSPYLRTSVLPKPKGLKALLRWVGCGSRARQKELCMYEDMGAIYWKKKKIENVREEGNSRVRQRESNQTRIEDWNELKPKELRFPADAVSDVGAHTQTRGGDSGPGDRTSNMAARSSAGNPPSGLTDRSGSFFKVLVCSVSAIVRYKRKPCLHPVQGGDVGPVFCFTLLYAKGAKQNLIDTFALEIGELKKEMVQTSPTMDKEPTELRG</sequence>
<dbReference type="EMBL" id="VEVO01000009">
    <property type="protein sequence ID" value="KAF0037848.1"/>
    <property type="molecule type" value="Genomic_DNA"/>
</dbReference>
<feature type="region of interest" description="Disordered" evidence="1">
    <location>
        <begin position="130"/>
        <end position="166"/>
    </location>
</feature>
<organism evidence="2 3">
    <name type="scientific">Scophthalmus maximus</name>
    <name type="common">Turbot</name>
    <name type="synonym">Psetta maxima</name>
    <dbReference type="NCBI Taxonomy" id="52904"/>
    <lineage>
        <taxon>Eukaryota</taxon>
        <taxon>Metazoa</taxon>
        <taxon>Chordata</taxon>
        <taxon>Craniata</taxon>
        <taxon>Vertebrata</taxon>
        <taxon>Euteleostomi</taxon>
        <taxon>Actinopterygii</taxon>
        <taxon>Neopterygii</taxon>
        <taxon>Teleostei</taxon>
        <taxon>Neoteleostei</taxon>
        <taxon>Acanthomorphata</taxon>
        <taxon>Carangaria</taxon>
        <taxon>Pleuronectiformes</taxon>
        <taxon>Pleuronectoidei</taxon>
        <taxon>Scophthalmidae</taxon>
        <taxon>Scophthalmus</taxon>
    </lineage>
</organism>
<gene>
    <name evidence="2" type="ORF">F2P81_010722</name>
</gene>
<dbReference type="Proteomes" id="UP000438429">
    <property type="component" value="Unassembled WGS sequence"/>
</dbReference>
<reference evidence="2 3" key="1">
    <citation type="submission" date="2019-06" db="EMBL/GenBank/DDBJ databases">
        <title>Draft genomes of female and male turbot (Scophthalmus maximus).</title>
        <authorList>
            <person name="Xu H."/>
            <person name="Xu X.-W."/>
            <person name="Shao C."/>
            <person name="Chen S."/>
        </authorList>
    </citation>
    <scope>NUCLEOTIDE SEQUENCE [LARGE SCALE GENOMIC DNA]</scope>
    <source>
        <strain evidence="2">Ysfricsl-2016a</strain>
        <tissue evidence="2">Blood</tissue>
    </source>
</reference>
<comment type="caution">
    <text evidence="2">The sequence shown here is derived from an EMBL/GenBank/DDBJ whole genome shotgun (WGS) entry which is preliminary data.</text>
</comment>
<proteinExistence type="predicted"/>
<evidence type="ECO:0000313" key="3">
    <source>
        <dbReference type="Proteomes" id="UP000438429"/>
    </source>
</evidence>
<feature type="compositionally biased region" description="Polar residues" evidence="1">
    <location>
        <begin position="149"/>
        <end position="161"/>
    </location>
</feature>
<name>A0A6A4T0M0_SCOMX</name>